<evidence type="ECO:0000313" key="2">
    <source>
        <dbReference type="EMBL" id="RGQ42818.1"/>
    </source>
</evidence>
<protein>
    <submittedName>
        <fullName evidence="2">Transcriptional regulator</fullName>
    </submittedName>
</protein>
<dbReference type="InterPro" id="IPR008319">
    <property type="entry name" value="GyrI-like_CCH_Lin2189-like"/>
</dbReference>
<name>A0A412AYU2_9FIRM</name>
<sequence length="208" mass="24261">MEKLDYKQQYKDLYLPPKKPVVIDVPEMVFLMVDGWGAPEEPSYQEAVSLLYSVAFTIKMSKRNGSQPEGYFDYVVPPLEGLWNCSEEGVHPDRSRWVWTSLLRQPEFVTGEVFRWAVAQAARKKPELDYARVRLEPYGEGLCVQMLHMGPYSREQETVDTLAAFLEKEGLVYDHGRRHHEIYLSDPRRCAQERLKTVLRLPVKRKIV</sequence>
<dbReference type="Proteomes" id="UP000284751">
    <property type="component" value="Unassembled WGS sequence"/>
</dbReference>
<dbReference type="PIRSF" id="PIRSF031644">
    <property type="entry name" value="UCP031644"/>
    <property type="match status" value="1"/>
</dbReference>
<dbReference type="InterPro" id="IPR011256">
    <property type="entry name" value="Reg_factor_effector_dom_sf"/>
</dbReference>
<feature type="domain" description="GyrI-like small molecule binding" evidence="1">
    <location>
        <begin position="19"/>
        <end position="204"/>
    </location>
</feature>
<comment type="caution">
    <text evidence="2">The sequence shown here is derived from an EMBL/GenBank/DDBJ whole genome shotgun (WGS) entry which is preliminary data.</text>
</comment>
<dbReference type="SUPFAM" id="SSF55136">
    <property type="entry name" value="Probable bacterial effector-binding domain"/>
    <property type="match status" value="1"/>
</dbReference>
<organism evidence="2 3">
    <name type="scientific">[Clostridium] leptum</name>
    <dbReference type="NCBI Taxonomy" id="1535"/>
    <lineage>
        <taxon>Bacteria</taxon>
        <taxon>Bacillati</taxon>
        <taxon>Bacillota</taxon>
        <taxon>Clostridia</taxon>
        <taxon>Eubacteriales</taxon>
        <taxon>Oscillospiraceae</taxon>
        <taxon>Oscillospiraceae incertae sedis</taxon>
    </lineage>
</organism>
<dbReference type="InterPro" id="IPR029442">
    <property type="entry name" value="GyrI-like"/>
</dbReference>
<dbReference type="Pfam" id="PF06445">
    <property type="entry name" value="GyrI-like"/>
    <property type="match status" value="1"/>
</dbReference>
<accession>A0A412AYU2</accession>
<proteinExistence type="predicted"/>
<dbReference type="Gene3D" id="3.20.80.10">
    <property type="entry name" value="Regulatory factor, effector binding domain"/>
    <property type="match status" value="1"/>
</dbReference>
<evidence type="ECO:0000313" key="3">
    <source>
        <dbReference type="Proteomes" id="UP000284751"/>
    </source>
</evidence>
<dbReference type="AlphaFoldDB" id="A0A412AYU2"/>
<gene>
    <name evidence="2" type="ORF">DWY99_03735</name>
</gene>
<dbReference type="EMBL" id="QRTC01000009">
    <property type="protein sequence ID" value="RGQ42818.1"/>
    <property type="molecule type" value="Genomic_DNA"/>
</dbReference>
<reference evidence="2 3" key="1">
    <citation type="submission" date="2018-08" db="EMBL/GenBank/DDBJ databases">
        <title>A genome reference for cultivated species of the human gut microbiota.</title>
        <authorList>
            <person name="Zou Y."/>
            <person name="Xue W."/>
            <person name="Luo G."/>
        </authorList>
    </citation>
    <scope>NUCLEOTIDE SEQUENCE [LARGE SCALE GENOMIC DNA]</scope>
    <source>
        <strain evidence="2 3">AF28-26</strain>
    </source>
</reference>
<evidence type="ECO:0000259" key="1">
    <source>
        <dbReference type="Pfam" id="PF06445"/>
    </source>
</evidence>